<accession>A0A6J4QS64</accession>
<name>A0A6J4QS64_9ACTN</name>
<dbReference type="GO" id="GO:0016491">
    <property type="term" value="F:oxidoreductase activity"/>
    <property type="evidence" value="ECO:0007669"/>
    <property type="project" value="InterPro"/>
</dbReference>
<sequence length="165" mass="19293">MRGPLPRWLRSRPKGALLFAFRLPIYLYRLKLGWSLGHHFLLLVHKGRKSGLLHQTVLEVVRYDPATEERVVLSARGEKADWYRNIEETPPLEFRTGGQRYVLQQRFMAPEEDYAVVAEYARRYPLAFRIFARVLGYPPGEAKAVRREFASSLHLVAFRPRDIES</sequence>
<gene>
    <name evidence="1" type="ORF">AVDCRST_MAG58-756</name>
</gene>
<evidence type="ECO:0008006" key="2">
    <source>
        <dbReference type="Google" id="ProtNLM"/>
    </source>
</evidence>
<dbReference type="AlphaFoldDB" id="A0A6J4QS64"/>
<protein>
    <recommendedName>
        <fullName evidence="2">Nitroreductase family deazaflavin-dependent oxidoreductase</fullName>
    </recommendedName>
</protein>
<proteinExistence type="predicted"/>
<dbReference type="InterPro" id="IPR004378">
    <property type="entry name" value="F420H2_quin_Rdtase"/>
</dbReference>
<dbReference type="Gene3D" id="2.30.110.10">
    <property type="entry name" value="Electron Transport, Fmn-binding Protein, Chain A"/>
    <property type="match status" value="1"/>
</dbReference>
<dbReference type="InterPro" id="IPR012349">
    <property type="entry name" value="Split_barrel_FMN-bd"/>
</dbReference>
<reference evidence="1" key="1">
    <citation type="submission" date="2020-02" db="EMBL/GenBank/DDBJ databases">
        <authorList>
            <person name="Meier V. D."/>
        </authorList>
    </citation>
    <scope>NUCLEOTIDE SEQUENCE</scope>
    <source>
        <strain evidence="1">AVDCRST_MAG58</strain>
    </source>
</reference>
<organism evidence="1">
    <name type="scientific">uncultured Rubrobacteraceae bacterium</name>
    <dbReference type="NCBI Taxonomy" id="349277"/>
    <lineage>
        <taxon>Bacteria</taxon>
        <taxon>Bacillati</taxon>
        <taxon>Actinomycetota</taxon>
        <taxon>Rubrobacteria</taxon>
        <taxon>Rubrobacterales</taxon>
        <taxon>Rubrobacteraceae</taxon>
        <taxon>environmental samples</taxon>
    </lineage>
</organism>
<evidence type="ECO:0000313" key="1">
    <source>
        <dbReference type="EMBL" id="CAA9450456.1"/>
    </source>
</evidence>
<dbReference type="EMBL" id="CADCVF010000019">
    <property type="protein sequence ID" value="CAA9450456.1"/>
    <property type="molecule type" value="Genomic_DNA"/>
</dbReference>
<dbReference type="Pfam" id="PF04075">
    <property type="entry name" value="F420H2_quin_red"/>
    <property type="match status" value="1"/>
</dbReference>
<dbReference type="NCBIfam" id="TIGR00026">
    <property type="entry name" value="hi_GC_TIGR00026"/>
    <property type="match status" value="1"/>
</dbReference>